<comment type="subcellular location">
    <subcellularLocation>
        <location evidence="1">Secreted</location>
    </subcellularLocation>
</comment>
<evidence type="ECO:0000259" key="6">
    <source>
        <dbReference type="Pfam" id="PF24517"/>
    </source>
</evidence>
<dbReference type="EMBL" id="PJRP01000013">
    <property type="protein sequence ID" value="PLP98058.1"/>
    <property type="molecule type" value="Genomic_DNA"/>
</dbReference>
<keyword evidence="2" id="KW-0964">Secreted</keyword>
<evidence type="ECO:0000256" key="3">
    <source>
        <dbReference type="ARBA" id="ARBA00022729"/>
    </source>
</evidence>
<dbReference type="GO" id="GO:0005576">
    <property type="term" value="C:extracellular region"/>
    <property type="evidence" value="ECO:0007669"/>
    <property type="project" value="UniProtKB-SubCell"/>
</dbReference>
<evidence type="ECO:0000256" key="4">
    <source>
        <dbReference type="SAM" id="SignalP"/>
    </source>
</evidence>
<accession>A0A2N5C776</accession>
<evidence type="ECO:0000259" key="5">
    <source>
        <dbReference type="Pfam" id="PF09362"/>
    </source>
</evidence>
<evidence type="ECO:0000313" key="7">
    <source>
        <dbReference type="EMBL" id="PLP98058.1"/>
    </source>
</evidence>
<dbReference type="Pfam" id="PF09362">
    <property type="entry name" value="DUF1996"/>
    <property type="match status" value="1"/>
</dbReference>
<dbReference type="Pfam" id="PF24517">
    <property type="entry name" value="CBM96"/>
    <property type="match status" value="1"/>
</dbReference>
<feature type="chain" id="PRO_5014600416" evidence="4">
    <location>
        <begin position="24"/>
        <end position="468"/>
    </location>
</feature>
<keyword evidence="3 4" id="KW-0732">Signal</keyword>
<reference evidence="7 8" key="1">
    <citation type="submission" date="2017-12" db="EMBL/GenBank/DDBJ databases">
        <title>Genome sequence of the active heterotrophic nitrifier-denitrifier, Cupriavidus pauculus UM1.</title>
        <authorList>
            <person name="Putonti C."/>
            <person name="Castignetti D."/>
        </authorList>
    </citation>
    <scope>NUCLEOTIDE SEQUENCE [LARGE SCALE GENOMIC DNA]</scope>
    <source>
        <strain evidence="7 8">UM1</strain>
    </source>
</reference>
<sequence length="468" mass="51279">MMVSGLRLAALCCGLAMTGGVAAQTVANADATVICEYSHTLADDPIVYPGRPGIAMTHDFLGNTTANALSTPETLRTEHGTTCENAADTTAYWAPALKLPDGTMVPPKYQKTYYTNEAIPSSRRVRVEPLPAGLRMLAGDHNGALPNPRISFLCTGRGYTNTIPTNCVPDPEKGTQFNIGIYFPTCWDGRNLAPVKGVIENVVYPDKQGVCPTTHPIHIPEVNFNLAYRIGQVTDLTEARLSMDPTLDALGRVVAQNWGTLYTAHADFFNGWREESLRYMADYCLNAGRLCNKQVPYAYSEPLGDATVRGGDTADKNYGNDLSLYAHRPGGTATEAMIYMKFRIPQGAVNVPARFTPDYQLRVYGGNTTDKTAAIIRLYRVSTDWTEDTITANNAPPCQGTMTDMYLDNAIQYRTFKVSKAINEAIAEGKDTIAFCLRGNGDRIYEFGSRDADNPPLQLMMTLNPLNY</sequence>
<organism evidence="7 8">
    <name type="scientific">Cupriavidus pauculus</name>
    <dbReference type="NCBI Taxonomy" id="82633"/>
    <lineage>
        <taxon>Bacteria</taxon>
        <taxon>Pseudomonadati</taxon>
        <taxon>Pseudomonadota</taxon>
        <taxon>Betaproteobacteria</taxon>
        <taxon>Burkholderiales</taxon>
        <taxon>Burkholderiaceae</taxon>
        <taxon>Cupriavidus</taxon>
    </lineage>
</organism>
<dbReference type="PANTHER" id="PTHR43662:SF3">
    <property type="entry name" value="DOMAIN PROTEIN, PUTATIVE (AFU_ORTHOLOGUE AFUA_6G11970)-RELATED"/>
    <property type="match status" value="1"/>
</dbReference>
<protein>
    <submittedName>
        <fullName evidence="7">Uncharacterized protein</fullName>
    </submittedName>
</protein>
<gene>
    <name evidence="7" type="ORF">CYJ10_23275</name>
</gene>
<feature type="signal peptide" evidence="4">
    <location>
        <begin position="1"/>
        <end position="23"/>
    </location>
</feature>
<dbReference type="Proteomes" id="UP000234341">
    <property type="component" value="Unassembled WGS sequence"/>
</dbReference>
<name>A0A2N5C776_9BURK</name>
<feature type="domain" description="DUF1996" evidence="5">
    <location>
        <begin position="44"/>
        <end position="272"/>
    </location>
</feature>
<dbReference type="InterPro" id="IPR055372">
    <property type="entry name" value="CBM96"/>
</dbReference>
<evidence type="ECO:0000256" key="2">
    <source>
        <dbReference type="ARBA" id="ARBA00022525"/>
    </source>
</evidence>
<comment type="caution">
    <text evidence="7">The sequence shown here is derived from an EMBL/GenBank/DDBJ whole genome shotgun (WGS) entry which is preliminary data.</text>
</comment>
<dbReference type="PANTHER" id="PTHR43662">
    <property type="match status" value="1"/>
</dbReference>
<proteinExistence type="predicted"/>
<evidence type="ECO:0000256" key="1">
    <source>
        <dbReference type="ARBA" id="ARBA00004613"/>
    </source>
</evidence>
<dbReference type="AlphaFoldDB" id="A0A2N5C776"/>
<evidence type="ECO:0000313" key="8">
    <source>
        <dbReference type="Proteomes" id="UP000234341"/>
    </source>
</evidence>
<dbReference type="NCBIfam" id="NF033679">
    <property type="entry name" value="DNRLRE_dom"/>
    <property type="match status" value="1"/>
</dbReference>
<feature type="domain" description="Carbohydrate-binding module family 96" evidence="6">
    <location>
        <begin position="297"/>
        <end position="462"/>
    </location>
</feature>
<dbReference type="RefSeq" id="WP_101683823.1">
    <property type="nucleotide sequence ID" value="NZ_PJRP01000013.1"/>
</dbReference>
<dbReference type="OrthoDB" id="581239at2"/>
<dbReference type="InterPro" id="IPR018535">
    <property type="entry name" value="DUF1996"/>
</dbReference>